<gene>
    <name evidence="1" type="ORF">RND71_031209</name>
</gene>
<evidence type="ECO:0000313" key="1">
    <source>
        <dbReference type="EMBL" id="KAK4348454.1"/>
    </source>
</evidence>
<dbReference type="EMBL" id="JAVYJV010000017">
    <property type="protein sequence ID" value="KAK4348454.1"/>
    <property type="molecule type" value="Genomic_DNA"/>
</dbReference>
<evidence type="ECO:0000313" key="2">
    <source>
        <dbReference type="Proteomes" id="UP001291623"/>
    </source>
</evidence>
<comment type="caution">
    <text evidence="1">The sequence shown here is derived from an EMBL/GenBank/DDBJ whole genome shotgun (WGS) entry which is preliminary data.</text>
</comment>
<proteinExistence type="predicted"/>
<sequence>MNDTANSTDGTNNSFTVAIHAPNFITYNISFQDSEHPYLRVDKQLYKKA</sequence>
<dbReference type="AlphaFoldDB" id="A0AAE1RBY2"/>
<reference evidence="1" key="1">
    <citation type="submission" date="2023-12" db="EMBL/GenBank/DDBJ databases">
        <title>Genome assembly of Anisodus tanguticus.</title>
        <authorList>
            <person name="Wang Y.-J."/>
        </authorList>
    </citation>
    <scope>NUCLEOTIDE SEQUENCE</scope>
    <source>
        <strain evidence="1">KB-2021</strain>
        <tissue evidence="1">Leaf</tissue>
    </source>
</reference>
<accession>A0AAE1RBY2</accession>
<protein>
    <submittedName>
        <fullName evidence="1">Uncharacterized protein</fullName>
    </submittedName>
</protein>
<keyword evidence="2" id="KW-1185">Reference proteome</keyword>
<dbReference type="Proteomes" id="UP001291623">
    <property type="component" value="Unassembled WGS sequence"/>
</dbReference>
<name>A0AAE1RBY2_9SOLA</name>
<organism evidence="1 2">
    <name type="scientific">Anisodus tanguticus</name>
    <dbReference type="NCBI Taxonomy" id="243964"/>
    <lineage>
        <taxon>Eukaryota</taxon>
        <taxon>Viridiplantae</taxon>
        <taxon>Streptophyta</taxon>
        <taxon>Embryophyta</taxon>
        <taxon>Tracheophyta</taxon>
        <taxon>Spermatophyta</taxon>
        <taxon>Magnoliopsida</taxon>
        <taxon>eudicotyledons</taxon>
        <taxon>Gunneridae</taxon>
        <taxon>Pentapetalae</taxon>
        <taxon>asterids</taxon>
        <taxon>lamiids</taxon>
        <taxon>Solanales</taxon>
        <taxon>Solanaceae</taxon>
        <taxon>Solanoideae</taxon>
        <taxon>Hyoscyameae</taxon>
        <taxon>Anisodus</taxon>
    </lineage>
</organism>